<feature type="region of interest" description="Disordered" evidence="1">
    <location>
        <begin position="143"/>
        <end position="191"/>
    </location>
</feature>
<evidence type="ECO:0008006" key="4">
    <source>
        <dbReference type="Google" id="ProtNLM"/>
    </source>
</evidence>
<evidence type="ECO:0000256" key="1">
    <source>
        <dbReference type="SAM" id="MobiDB-lite"/>
    </source>
</evidence>
<accession>A0A1E5VHT9</accession>
<dbReference type="Proteomes" id="UP000095767">
    <property type="component" value="Unassembled WGS sequence"/>
</dbReference>
<proteinExistence type="predicted"/>
<reference evidence="2 3" key="1">
    <citation type="submission" date="2016-09" db="EMBL/GenBank/DDBJ databases">
        <title>The draft genome of Dichanthelium oligosanthes: A C3 panicoid grass species.</title>
        <authorList>
            <person name="Studer A.J."/>
            <person name="Schnable J.C."/>
            <person name="Brutnell T.P."/>
        </authorList>
    </citation>
    <scope>NUCLEOTIDE SEQUENCE [LARGE SCALE GENOMIC DNA]</scope>
    <source>
        <strain evidence="3">cv. Kellogg 1175</strain>
        <tissue evidence="2">Leaf</tissue>
    </source>
</reference>
<organism evidence="2 3">
    <name type="scientific">Dichanthelium oligosanthes</name>
    <dbReference type="NCBI Taxonomy" id="888268"/>
    <lineage>
        <taxon>Eukaryota</taxon>
        <taxon>Viridiplantae</taxon>
        <taxon>Streptophyta</taxon>
        <taxon>Embryophyta</taxon>
        <taxon>Tracheophyta</taxon>
        <taxon>Spermatophyta</taxon>
        <taxon>Magnoliopsida</taxon>
        <taxon>Liliopsida</taxon>
        <taxon>Poales</taxon>
        <taxon>Poaceae</taxon>
        <taxon>PACMAD clade</taxon>
        <taxon>Panicoideae</taxon>
        <taxon>Panicodae</taxon>
        <taxon>Paniceae</taxon>
        <taxon>Dichantheliinae</taxon>
        <taxon>Dichanthelium</taxon>
    </lineage>
</organism>
<dbReference type="OrthoDB" id="696629at2759"/>
<dbReference type="EMBL" id="LWDX02039125">
    <property type="protein sequence ID" value="OEL24681.1"/>
    <property type="molecule type" value="Genomic_DNA"/>
</dbReference>
<sequence>MAGQSPLRRWKPFFSAFDLVDAAIEAAGVGICRDEIRSARGEVVELLCGVPAGDGGEAEELCVLLDGFMVESLLTLQAVPTEAMPRVLASSADLAKAVGALRVHQSERVRGLARDVVRGWSVAVEDEMARAKAAMAKLDDVSAEASRPLPKKTAPVAGSHGHKMENTKVPTTIPESAPPKRTPPSIGPVARDCPEEKMEATKRKLREGYQEVEDAKRQRKIQVIQAPKLLDQRQRKMHPILRERSQVRCGKSTVVRRCLFSSIKSV</sequence>
<comment type="caution">
    <text evidence="2">The sequence shown here is derived from an EMBL/GenBank/DDBJ whole genome shotgun (WGS) entry which is preliminary data.</text>
</comment>
<protein>
    <recommendedName>
        <fullName evidence="4">TFIIS N-terminal domain-containing protein</fullName>
    </recommendedName>
</protein>
<dbReference type="PANTHER" id="PTHR47853:SF1">
    <property type="entry name" value="EXPRESSED PROTEIN"/>
    <property type="match status" value="1"/>
</dbReference>
<evidence type="ECO:0000313" key="3">
    <source>
        <dbReference type="Proteomes" id="UP000095767"/>
    </source>
</evidence>
<keyword evidence="3" id="KW-1185">Reference proteome</keyword>
<name>A0A1E5VHT9_9POAL</name>
<dbReference type="PANTHER" id="PTHR47853">
    <property type="entry name" value="EXPRESSED PROTEIN"/>
    <property type="match status" value="1"/>
</dbReference>
<gene>
    <name evidence="2" type="ORF">BAE44_0014300</name>
</gene>
<evidence type="ECO:0000313" key="2">
    <source>
        <dbReference type="EMBL" id="OEL24681.1"/>
    </source>
</evidence>
<dbReference type="STRING" id="888268.A0A1E5VHT9"/>
<dbReference type="AlphaFoldDB" id="A0A1E5VHT9"/>
<feature type="compositionally biased region" description="Pro residues" evidence="1">
    <location>
        <begin position="176"/>
        <end position="186"/>
    </location>
</feature>